<proteinExistence type="predicted"/>
<evidence type="ECO:0000313" key="2">
    <source>
        <dbReference type="EMBL" id="MBB4679893.1"/>
    </source>
</evidence>
<name>A0A7W7CHM1_9PSEU</name>
<dbReference type="EMBL" id="JACHMH010000001">
    <property type="protein sequence ID" value="MBB4679893.1"/>
    <property type="molecule type" value="Genomic_DNA"/>
</dbReference>
<feature type="domain" description="AB hydrolase-1" evidence="1">
    <location>
        <begin position="36"/>
        <end position="256"/>
    </location>
</feature>
<protein>
    <submittedName>
        <fullName evidence="2">Pimeloyl-ACP methyl ester carboxylesterase</fullName>
    </submittedName>
</protein>
<dbReference type="SUPFAM" id="SSF53474">
    <property type="entry name" value="alpha/beta-Hydrolases"/>
    <property type="match status" value="1"/>
</dbReference>
<comment type="caution">
    <text evidence="2">The sequence shown here is derived from an EMBL/GenBank/DDBJ whole genome shotgun (WGS) entry which is preliminary data.</text>
</comment>
<sequence length="271" mass="28900">MHGGQTIEQRAAEFHRVHRTKDLGEWRYYTAGAGEAVLLLPGGAGIGIGWLDLALALHPAYRTVTVDYPPTAATLAQLADGVLTVLDAEGIGRVHLVGQSAGGMLAEVLIQRAPERVASVVFSGTGLYGAEDVDRLAGKVDGIRNTPWEQTIDAARTALRAVWQGSAEGEFWIGQVEAGYRRSGRDGLANSLAMLLDLARDSGALRPGWDGPALFLAAEDDPLITATHRQRLLDLHPGHTLRLFPDGGHSLLITRPADYLAEISAHLAAVV</sequence>
<dbReference type="PANTHER" id="PTHR43433">
    <property type="entry name" value="HYDROLASE, ALPHA/BETA FOLD FAMILY PROTEIN"/>
    <property type="match status" value="1"/>
</dbReference>
<dbReference type="PANTHER" id="PTHR43433:SF1">
    <property type="entry name" value="BLL5160 PROTEIN"/>
    <property type="match status" value="1"/>
</dbReference>
<dbReference type="Proteomes" id="UP000533598">
    <property type="component" value="Unassembled WGS sequence"/>
</dbReference>
<gene>
    <name evidence="2" type="ORF">HNR67_006011</name>
</gene>
<dbReference type="GO" id="GO:0003824">
    <property type="term" value="F:catalytic activity"/>
    <property type="evidence" value="ECO:0007669"/>
    <property type="project" value="UniProtKB-ARBA"/>
</dbReference>
<dbReference type="Pfam" id="PF00561">
    <property type="entry name" value="Abhydrolase_1"/>
    <property type="match status" value="1"/>
</dbReference>
<dbReference type="InterPro" id="IPR050471">
    <property type="entry name" value="AB_hydrolase"/>
</dbReference>
<reference evidence="2 3" key="1">
    <citation type="submission" date="2020-08" db="EMBL/GenBank/DDBJ databases">
        <title>Sequencing the genomes of 1000 actinobacteria strains.</title>
        <authorList>
            <person name="Klenk H.-P."/>
        </authorList>
    </citation>
    <scope>NUCLEOTIDE SEQUENCE [LARGE SCALE GENOMIC DNA]</scope>
    <source>
        <strain evidence="2 3">DSM 44230</strain>
    </source>
</reference>
<dbReference type="InterPro" id="IPR000073">
    <property type="entry name" value="AB_hydrolase_1"/>
</dbReference>
<accession>A0A7W7CHM1</accession>
<evidence type="ECO:0000313" key="3">
    <source>
        <dbReference type="Proteomes" id="UP000533598"/>
    </source>
</evidence>
<evidence type="ECO:0000259" key="1">
    <source>
        <dbReference type="Pfam" id="PF00561"/>
    </source>
</evidence>
<dbReference type="AlphaFoldDB" id="A0A7W7CHM1"/>
<keyword evidence="3" id="KW-1185">Reference proteome</keyword>
<organism evidence="2 3">
    <name type="scientific">Crossiella cryophila</name>
    <dbReference type="NCBI Taxonomy" id="43355"/>
    <lineage>
        <taxon>Bacteria</taxon>
        <taxon>Bacillati</taxon>
        <taxon>Actinomycetota</taxon>
        <taxon>Actinomycetes</taxon>
        <taxon>Pseudonocardiales</taxon>
        <taxon>Pseudonocardiaceae</taxon>
        <taxon>Crossiella</taxon>
    </lineage>
</organism>
<dbReference type="Gene3D" id="3.40.50.1820">
    <property type="entry name" value="alpha/beta hydrolase"/>
    <property type="match status" value="1"/>
</dbReference>
<dbReference type="RefSeq" id="WP_185005592.1">
    <property type="nucleotide sequence ID" value="NZ_BAAAUI010000017.1"/>
</dbReference>
<dbReference type="InterPro" id="IPR029058">
    <property type="entry name" value="AB_hydrolase_fold"/>
</dbReference>